<keyword evidence="4" id="KW-0028">Amino-acid biosynthesis</keyword>
<dbReference type="Gene3D" id="1.10.3730.10">
    <property type="entry name" value="ProC C-terminal domain-like"/>
    <property type="match status" value="1"/>
</dbReference>
<dbReference type="PANTHER" id="PTHR11645:SF0">
    <property type="entry name" value="PYRROLINE-5-CARBOXYLATE REDUCTASE 3"/>
    <property type="match status" value="1"/>
</dbReference>
<protein>
    <recommendedName>
        <fullName evidence="4 5">Pyrroline-5-carboxylate reductase</fullName>
        <shortName evidence="4">P5C reductase</shortName>
        <shortName evidence="4">P5CR</shortName>
        <ecNumber evidence="4 5">1.5.1.2</ecNumber>
    </recommendedName>
    <alternativeName>
        <fullName evidence="4">PCA reductase</fullName>
    </alternativeName>
</protein>
<feature type="domain" description="Pyrroline-5-carboxylate reductase catalytic N-terminal" evidence="6">
    <location>
        <begin position="4"/>
        <end position="98"/>
    </location>
</feature>
<dbReference type="FunFam" id="1.10.3730.10:FF:000001">
    <property type="entry name" value="Pyrroline-5-carboxylate reductase"/>
    <property type="match status" value="1"/>
</dbReference>
<accession>A0A2P2EAL5</accession>
<evidence type="ECO:0000256" key="4">
    <source>
        <dbReference type="HAMAP-Rule" id="MF_01925"/>
    </source>
</evidence>
<keyword evidence="9" id="KW-1185">Reference proteome</keyword>
<sequence length="268" mass="27989">MKNRIALVGGGRMGGAMLRGWAPLADQIDLVVCDPFPSPEVNEIVSAKGWLLNPDPAAGAKFDCVVLGIKPQVFATVADQTVKHLIGENTVVLSIMAGIGTAKIVEHTHAPHVVRAMPNTPGQIGKGVTAYWCSPTVPTPTEELAKSLLRPLGLVEKLQSEKQIDVVTAVSGSGPAYVFLLAEAMAAAGEAEGLERALAERLAWQTVIGAAALMEETGQTPQELRRAVTSPEGTTAAATDVLTAGGGIVSLVRRAVETAIHRARQLGK</sequence>
<evidence type="ECO:0000256" key="1">
    <source>
        <dbReference type="ARBA" id="ARBA00005525"/>
    </source>
</evidence>
<comment type="catalytic activity">
    <reaction evidence="4">
        <text>L-proline + NAD(+) = (S)-1-pyrroline-5-carboxylate + NADH + 2 H(+)</text>
        <dbReference type="Rhea" id="RHEA:14105"/>
        <dbReference type="ChEBI" id="CHEBI:15378"/>
        <dbReference type="ChEBI" id="CHEBI:17388"/>
        <dbReference type="ChEBI" id="CHEBI:57540"/>
        <dbReference type="ChEBI" id="CHEBI:57945"/>
        <dbReference type="ChEBI" id="CHEBI:60039"/>
        <dbReference type="EC" id="1.5.1.2"/>
    </reaction>
</comment>
<keyword evidence="4" id="KW-0641">Proline biosynthesis</keyword>
<dbReference type="RefSeq" id="WP_108984968.1">
    <property type="nucleotide sequence ID" value="NZ_BFBR01000005.1"/>
</dbReference>
<keyword evidence="4" id="KW-0963">Cytoplasm</keyword>
<dbReference type="EC" id="1.5.1.2" evidence="4 5"/>
<evidence type="ECO:0000259" key="7">
    <source>
        <dbReference type="Pfam" id="PF14748"/>
    </source>
</evidence>
<dbReference type="AlphaFoldDB" id="A0A2P2EAL5"/>
<dbReference type="GO" id="GO:0005737">
    <property type="term" value="C:cytoplasm"/>
    <property type="evidence" value="ECO:0007669"/>
    <property type="project" value="UniProtKB-SubCell"/>
</dbReference>
<evidence type="ECO:0000256" key="3">
    <source>
        <dbReference type="ARBA" id="ARBA00023002"/>
    </source>
</evidence>
<dbReference type="NCBIfam" id="TIGR00112">
    <property type="entry name" value="proC"/>
    <property type="match status" value="1"/>
</dbReference>
<comment type="function">
    <text evidence="4">Catalyzes the reduction of 1-pyrroline-5-carboxylate (PCA) to L-proline.</text>
</comment>
<dbReference type="SUPFAM" id="SSF48179">
    <property type="entry name" value="6-phosphogluconate dehydrogenase C-terminal domain-like"/>
    <property type="match status" value="1"/>
</dbReference>
<comment type="caution">
    <text evidence="8">The sequence shown here is derived from an EMBL/GenBank/DDBJ whole genome shotgun (WGS) entry which is preliminary data.</text>
</comment>
<keyword evidence="3 4" id="KW-0560">Oxidoreductase</keyword>
<name>A0A2P2EAL5_9PROT</name>
<comment type="catalytic activity">
    <reaction evidence="4">
        <text>L-proline + NADP(+) = (S)-1-pyrroline-5-carboxylate + NADPH + 2 H(+)</text>
        <dbReference type="Rhea" id="RHEA:14109"/>
        <dbReference type="ChEBI" id="CHEBI:15378"/>
        <dbReference type="ChEBI" id="CHEBI:17388"/>
        <dbReference type="ChEBI" id="CHEBI:57783"/>
        <dbReference type="ChEBI" id="CHEBI:58349"/>
        <dbReference type="ChEBI" id="CHEBI:60039"/>
        <dbReference type="EC" id="1.5.1.2"/>
    </reaction>
</comment>
<proteinExistence type="inferred from homology"/>
<dbReference type="Pfam" id="PF14748">
    <property type="entry name" value="P5CR_dimer"/>
    <property type="match status" value="1"/>
</dbReference>
<dbReference type="GO" id="GO:0004735">
    <property type="term" value="F:pyrroline-5-carboxylate reductase activity"/>
    <property type="evidence" value="ECO:0007669"/>
    <property type="project" value="UniProtKB-UniRule"/>
</dbReference>
<dbReference type="PANTHER" id="PTHR11645">
    <property type="entry name" value="PYRROLINE-5-CARBOXYLATE REDUCTASE"/>
    <property type="match status" value="1"/>
</dbReference>
<dbReference type="InterPro" id="IPR008927">
    <property type="entry name" value="6-PGluconate_DH-like_C_sf"/>
</dbReference>
<dbReference type="OrthoDB" id="9805754at2"/>
<evidence type="ECO:0000313" key="8">
    <source>
        <dbReference type="EMBL" id="GBF58094.1"/>
    </source>
</evidence>
<dbReference type="SUPFAM" id="SSF51735">
    <property type="entry name" value="NAD(P)-binding Rossmann-fold domains"/>
    <property type="match status" value="1"/>
</dbReference>
<organism evidence="8 9">
    <name type="scientific">Candidatus Phycosocius bacilliformis</name>
    <dbReference type="NCBI Taxonomy" id="1445552"/>
    <lineage>
        <taxon>Bacteria</taxon>
        <taxon>Pseudomonadati</taxon>
        <taxon>Pseudomonadota</taxon>
        <taxon>Alphaproteobacteria</taxon>
        <taxon>Caulobacterales</taxon>
        <taxon>Caulobacterales incertae sedis</taxon>
        <taxon>Candidatus Phycosocius</taxon>
    </lineage>
</organism>
<evidence type="ECO:0000256" key="2">
    <source>
        <dbReference type="ARBA" id="ARBA00022857"/>
    </source>
</evidence>
<dbReference type="InterPro" id="IPR000304">
    <property type="entry name" value="Pyrroline-COOH_reductase"/>
</dbReference>
<dbReference type="Proteomes" id="UP000245086">
    <property type="component" value="Unassembled WGS sequence"/>
</dbReference>
<dbReference type="EMBL" id="BFBR01000005">
    <property type="protein sequence ID" value="GBF58094.1"/>
    <property type="molecule type" value="Genomic_DNA"/>
</dbReference>
<dbReference type="InterPro" id="IPR029036">
    <property type="entry name" value="P5CR_dimer"/>
</dbReference>
<comment type="pathway">
    <text evidence="4">Amino-acid biosynthesis; L-proline biosynthesis; L-proline from L-glutamate 5-semialdehyde: step 1/1.</text>
</comment>
<comment type="subcellular location">
    <subcellularLocation>
        <location evidence="4">Cytoplasm</location>
    </subcellularLocation>
</comment>
<feature type="domain" description="Pyrroline-5-carboxylate reductase dimerisation" evidence="7">
    <location>
        <begin position="161"/>
        <end position="266"/>
    </location>
</feature>
<dbReference type="HAMAP" id="MF_01925">
    <property type="entry name" value="P5C_reductase"/>
    <property type="match status" value="1"/>
</dbReference>
<comment type="similarity">
    <text evidence="1 4">Belongs to the pyrroline-5-carboxylate reductase family.</text>
</comment>
<reference evidence="8 9" key="1">
    <citation type="journal article" date="2018" name="Genome Announc.">
        <title>Draft Genome Sequence of "Candidatus Phycosocius bacilliformis," an Alphaproteobacterial Ectosymbiont of the Hydrocarbon-Producing Green Alga Botryococcus braunii.</title>
        <authorList>
            <person name="Tanabe Y."/>
            <person name="Yamaguchi H."/>
            <person name="Watanabe M.M."/>
        </authorList>
    </citation>
    <scope>NUCLEOTIDE SEQUENCE [LARGE SCALE GENOMIC DNA]</scope>
    <source>
        <strain evidence="8 9">BOTRYCO-2</strain>
    </source>
</reference>
<dbReference type="InterPro" id="IPR036291">
    <property type="entry name" value="NAD(P)-bd_dom_sf"/>
</dbReference>
<evidence type="ECO:0000259" key="6">
    <source>
        <dbReference type="Pfam" id="PF03807"/>
    </source>
</evidence>
<gene>
    <name evidence="4 8" type="primary">proC</name>
    <name evidence="8" type="ORF">PbB2_01765</name>
</gene>
<evidence type="ECO:0000313" key="9">
    <source>
        <dbReference type="Proteomes" id="UP000245086"/>
    </source>
</evidence>
<evidence type="ECO:0000256" key="5">
    <source>
        <dbReference type="NCBIfam" id="TIGR00112"/>
    </source>
</evidence>
<dbReference type="UniPathway" id="UPA00098">
    <property type="reaction ID" value="UER00361"/>
</dbReference>
<keyword evidence="2 4" id="KW-0521">NADP</keyword>
<dbReference type="Gene3D" id="3.40.50.720">
    <property type="entry name" value="NAD(P)-binding Rossmann-like Domain"/>
    <property type="match status" value="1"/>
</dbReference>
<dbReference type="InterPro" id="IPR028939">
    <property type="entry name" value="P5C_Rdtase_cat_N"/>
</dbReference>
<dbReference type="GO" id="GO:0055129">
    <property type="term" value="P:L-proline biosynthetic process"/>
    <property type="evidence" value="ECO:0007669"/>
    <property type="project" value="UniProtKB-UniRule"/>
</dbReference>
<dbReference type="Pfam" id="PF03807">
    <property type="entry name" value="F420_oxidored"/>
    <property type="match status" value="1"/>
</dbReference>
<dbReference type="PIRSF" id="PIRSF000193">
    <property type="entry name" value="Pyrrol-5-carb_rd"/>
    <property type="match status" value="1"/>
</dbReference>